<dbReference type="RefSeq" id="WP_213412716.1">
    <property type="nucleotide sequence ID" value="NZ_BOVK01000037.1"/>
</dbReference>
<evidence type="ECO:0000313" key="1">
    <source>
        <dbReference type="EMBL" id="GIQ69927.1"/>
    </source>
</evidence>
<name>A0A8J4H5I6_9BACL</name>
<gene>
    <name evidence="1" type="ORF">XYCOK13_27510</name>
</gene>
<evidence type="ECO:0000313" key="2">
    <source>
        <dbReference type="Proteomes" id="UP000677918"/>
    </source>
</evidence>
<dbReference type="AlphaFoldDB" id="A0A8J4H5I6"/>
<comment type="caution">
    <text evidence="1">The sequence shown here is derived from an EMBL/GenBank/DDBJ whole genome shotgun (WGS) entry which is preliminary data.</text>
</comment>
<keyword evidence="2" id="KW-1185">Reference proteome</keyword>
<proteinExistence type="predicted"/>
<accession>A0A8J4H5I6</accession>
<dbReference type="Proteomes" id="UP000677918">
    <property type="component" value="Unassembled WGS sequence"/>
</dbReference>
<organism evidence="1 2">
    <name type="scientific">Xylanibacillus composti</name>
    <dbReference type="NCBI Taxonomy" id="1572762"/>
    <lineage>
        <taxon>Bacteria</taxon>
        <taxon>Bacillati</taxon>
        <taxon>Bacillota</taxon>
        <taxon>Bacilli</taxon>
        <taxon>Bacillales</taxon>
        <taxon>Paenibacillaceae</taxon>
        <taxon>Xylanibacillus</taxon>
    </lineage>
</organism>
<sequence length="99" mass="11797">MRECIIHFKLIRENESKMLRTLLYLPKDRMPEIADFIRAFEEMGYPVKLVNERELIFDSLDGGKPFKLDITKIEVSGEEKDEPDFDMQLRAILEHLIRK</sequence>
<dbReference type="EMBL" id="BOVK01000037">
    <property type="protein sequence ID" value="GIQ69927.1"/>
    <property type="molecule type" value="Genomic_DNA"/>
</dbReference>
<reference evidence="1" key="1">
    <citation type="submission" date="2021-04" db="EMBL/GenBank/DDBJ databases">
        <title>Draft genome sequence of Xylanibacillus composti strain K13.</title>
        <authorList>
            <person name="Uke A."/>
            <person name="Chhe C."/>
            <person name="Baramee S."/>
            <person name="Kosugi A."/>
        </authorList>
    </citation>
    <scope>NUCLEOTIDE SEQUENCE</scope>
    <source>
        <strain evidence="1">K13</strain>
    </source>
</reference>
<protein>
    <submittedName>
        <fullName evidence="1">Uncharacterized protein</fullName>
    </submittedName>
</protein>